<dbReference type="CDD" id="cd03358">
    <property type="entry name" value="LbH_WxcM_N_like"/>
    <property type="match status" value="1"/>
</dbReference>
<organism evidence="3 4">
    <name type="scientific">Piscinibacter gummiphilus</name>
    <dbReference type="NCBI Taxonomy" id="946333"/>
    <lineage>
        <taxon>Bacteria</taxon>
        <taxon>Pseudomonadati</taxon>
        <taxon>Pseudomonadota</taxon>
        <taxon>Betaproteobacteria</taxon>
        <taxon>Burkholderiales</taxon>
        <taxon>Sphaerotilaceae</taxon>
        <taxon>Piscinibacter</taxon>
    </lineage>
</organism>
<dbReference type="EMBL" id="CP136336">
    <property type="protein sequence ID" value="WOB10143.1"/>
    <property type="molecule type" value="Genomic_DNA"/>
</dbReference>
<dbReference type="PANTHER" id="PTHR43300">
    <property type="entry name" value="ACETYLTRANSFERASE"/>
    <property type="match status" value="1"/>
</dbReference>
<name>A0ABZ0CYV3_9BURK</name>
<dbReference type="InterPro" id="IPR001451">
    <property type="entry name" value="Hexapep"/>
</dbReference>
<dbReference type="SUPFAM" id="SSF51161">
    <property type="entry name" value="Trimeric LpxA-like enzymes"/>
    <property type="match status" value="1"/>
</dbReference>
<dbReference type="InterPro" id="IPR014710">
    <property type="entry name" value="RmlC-like_jellyroll"/>
</dbReference>
<evidence type="ECO:0000313" key="4">
    <source>
        <dbReference type="Proteomes" id="UP001303946"/>
    </source>
</evidence>
<dbReference type="SUPFAM" id="SSF51182">
    <property type="entry name" value="RmlC-like cupins"/>
    <property type="match status" value="1"/>
</dbReference>
<dbReference type="InterPro" id="IPR050179">
    <property type="entry name" value="Trans_hexapeptide_repeat"/>
</dbReference>
<dbReference type="Pfam" id="PF05523">
    <property type="entry name" value="FdtA"/>
    <property type="match status" value="1"/>
</dbReference>
<protein>
    <submittedName>
        <fullName evidence="3">WxcM-like domain-containing protein</fullName>
    </submittedName>
</protein>
<sequence length="307" mass="32314">MGLMTDAERELLAATALRAREHRFSVVDESASVGSGTTLGPHVFIDAQVVVGEGCTVESGAHLCRGTVVEDGVHIGAHAAFAGAPGNAQPPAVVKAGAWIGANTSILAGVTIGAKAIVRPGAVVSRSVPPGAIVEGNPANIIGYVDAAPGPGTAPQHGGPRGGARIEDTAVKGVTVHHFPVIPDLRGSLTVGEFDRQVPFTPKRYFMVFGVPSREIRGEHAHHQCHQFLICVRGSCAVMADDGEHKVEVLLDSPDRGIYLPPMTWGVQYKYSADAMLLVFASDYYDNADYIRDYADFIRISAAKKAA</sequence>
<dbReference type="Gene3D" id="2.60.120.10">
    <property type="entry name" value="Jelly Rolls"/>
    <property type="match status" value="1"/>
</dbReference>
<dbReference type="InterPro" id="IPR011004">
    <property type="entry name" value="Trimer_LpxA-like_sf"/>
</dbReference>
<dbReference type="PANTHER" id="PTHR43300:SF4">
    <property type="entry name" value="ACYL-[ACYL-CARRIER-PROTEIN]--UDP-N-ACETYLGLUCOSAMINE O-ACYLTRANSFERASE"/>
    <property type="match status" value="1"/>
</dbReference>
<keyword evidence="4" id="KW-1185">Reference proteome</keyword>
<evidence type="ECO:0000313" key="3">
    <source>
        <dbReference type="EMBL" id="WOB10143.1"/>
    </source>
</evidence>
<accession>A0ABZ0CYV3</accession>
<dbReference type="RefSeq" id="WP_316703044.1">
    <property type="nucleotide sequence ID" value="NZ_CP136336.1"/>
</dbReference>
<gene>
    <name evidence="3" type="ORF">RXV79_08760</name>
</gene>
<dbReference type="CDD" id="cd20292">
    <property type="entry name" value="cupin_QdtA-like"/>
    <property type="match status" value="1"/>
</dbReference>
<dbReference type="InterPro" id="IPR008894">
    <property type="entry name" value="QdtA_cupin_dom"/>
</dbReference>
<dbReference type="Gene3D" id="2.160.10.10">
    <property type="entry name" value="Hexapeptide repeat proteins"/>
    <property type="match status" value="1"/>
</dbReference>
<evidence type="ECO:0000259" key="2">
    <source>
        <dbReference type="Pfam" id="PF05523"/>
    </source>
</evidence>
<evidence type="ECO:0000256" key="1">
    <source>
        <dbReference type="ARBA" id="ARBA00007274"/>
    </source>
</evidence>
<dbReference type="Pfam" id="PF00132">
    <property type="entry name" value="Hexapep"/>
    <property type="match status" value="1"/>
</dbReference>
<dbReference type="Proteomes" id="UP001303946">
    <property type="component" value="Chromosome"/>
</dbReference>
<dbReference type="InterPro" id="IPR011051">
    <property type="entry name" value="RmlC_Cupin_sf"/>
</dbReference>
<proteinExistence type="inferred from homology"/>
<reference evidence="3 4" key="1">
    <citation type="submission" date="2023-10" db="EMBL/GenBank/DDBJ databases">
        <title>Bacteria for the degradation of biodegradable plastic PBAT(Polybutylene adipate terephthalate).</title>
        <authorList>
            <person name="Weon H.-Y."/>
            <person name="Yeon J."/>
        </authorList>
    </citation>
    <scope>NUCLEOTIDE SEQUENCE [LARGE SCALE GENOMIC DNA]</scope>
    <source>
        <strain evidence="3 4">SBD 7-3</strain>
    </source>
</reference>
<feature type="domain" description="Sugar 3,4-ketoisomerase QdtA cupin" evidence="2">
    <location>
        <begin position="173"/>
        <end position="300"/>
    </location>
</feature>
<comment type="similarity">
    <text evidence="1">Belongs to the transferase hexapeptide repeat family.</text>
</comment>